<feature type="compositionally biased region" description="Basic and acidic residues" evidence="1">
    <location>
        <begin position="1"/>
        <end position="16"/>
    </location>
</feature>
<feature type="compositionally biased region" description="Acidic residues" evidence="1">
    <location>
        <begin position="17"/>
        <end position="26"/>
    </location>
</feature>
<comment type="caution">
    <text evidence="2">The sequence shown here is derived from an EMBL/GenBank/DDBJ whole genome shotgun (WGS) entry which is preliminary data.</text>
</comment>
<keyword evidence="3" id="KW-1185">Reference proteome</keyword>
<dbReference type="Proteomes" id="UP000789901">
    <property type="component" value="Unassembled WGS sequence"/>
</dbReference>
<gene>
    <name evidence="2" type="ORF">GMARGA_LOCUS17427</name>
</gene>
<organism evidence="2 3">
    <name type="scientific">Gigaspora margarita</name>
    <dbReference type="NCBI Taxonomy" id="4874"/>
    <lineage>
        <taxon>Eukaryota</taxon>
        <taxon>Fungi</taxon>
        <taxon>Fungi incertae sedis</taxon>
        <taxon>Mucoromycota</taxon>
        <taxon>Glomeromycotina</taxon>
        <taxon>Glomeromycetes</taxon>
        <taxon>Diversisporales</taxon>
        <taxon>Gigasporaceae</taxon>
        <taxon>Gigaspora</taxon>
    </lineage>
</organism>
<evidence type="ECO:0000256" key="1">
    <source>
        <dbReference type="SAM" id="MobiDB-lite"/>
    </source>
</evidence>
<evidence type="ECO:0000313" key="3">
    <source>
        <dbReference type="Proteomes" id="UP000789901"/>
    </source>
</evidence>
<evidence type="ECO:0000313" key="2">
    <source>
        <dbReference type="EMBL" id="CAG8760587.1"/>
    </source>
</evidence>
<feature type="region of interest" description="Disordered" evidence="1">
    <location>
        <begin position="1"/>
        <end position="26"/>
    </location>
</feature>
<reference evidence="2 3" key="1">
    <citation type="submission" date="2021-06" db="EMBL/GenBank/DDBJ databases">
        <authorList>
            <person name="Kallberg Y."/>
            <person name="Tangrot J."/>
            <person name="Rosling A."/>
        </authorList>
    </citation>
    <scope>NUCLEOTIDE SEQUENCE [LARGE SCALE GENOMIC DNA]</scope>
    <source>
        <strain evidence="2 3">120-4 pot B 10/14</strain>
    </source>
</reference>
<sequence length="57" mass="6994">MERTENIRKVEVKESEEHEQDQIDEDNSEEMYSWWRDLRPLSSLVFASDLINYNFIQ</sequence>
<proteinExistence type="predicted"/>
<accession>A0ABN7VEB1</accession>
<protein>
    <submittedName>
        <fullName evidence="2">21503_t:CDS:1</fullName>
    </submittedName>
</protein>
<name>A0ABN7VEB1_GIGMA</name>
<dbReference type="EMBL" id="CAJVQB010013200">
    <property type="protein sequence ID" value="CAG8760587.1"/>
    <property type="molecule type" value="Genomic_DNA"/>
</dbReference>